<reference evidence="1 2" key="1">
    <citation type="submission" date="2020-06" db="EMBL/GenBank/DDBJ databases">
        <title>Acidovorax antarctica sp. nov., isolated from Corinth ice sheet soil, Antarctic Fields Peninsula.</title>
        <authorList>
            <person name="Xu Q."/>
            <person name="Peng F."/>
        </authorList>
    </citation>
    <scope>NUCLEOTIDE SEQUENCE [LARGE SCALE GENOMIC DNA]</scope>
    <source>
        <strain evidence="1 2">16-35-5</strain>
    </source>
</reference>
<evidence type="ECO:0000313" key="2">
    <source>
        <dbReference type="Proteomes" id="UP000509579"/>
    </source>
</evidence>
<keyword evidence="2" id="KW-1185">Reference proteome</keyword>
<accession>A0A6N1X5M4</accession>
<evidence type="ECO:0000313" key="1">
    <source>
        <dbReference type="EMBL" id="QKV53056.1"/>
    </source>
</evidence>
<organism evidence="1 2">
    <name type="scientific">Comamonas antarctica</name>
    <dbReference type="NCBI Taxonomy" id="2743470"/>
    <lineage>
        <taxon>Bacteria</taxon>
        <taxon>Pseudomonadati</taxon>
        <taxon>Pseudomonadota</taxon>
        <taxon>Betaproteobacteria</taxon>
        <taxon>Burkholderiales</taxon>
        <taxon>Comamonadaceae</taxon>
        <taxon>Comamonas</taxon>
    </lineage>
</organism>
<dbReference type="AlphaFoldDB" id="A0A6N1X5M4"/>
<protein>
    <submittedName>
        <fullName evidence="1">Uncharacterized protein</fullName>
    </submittedName>
</protein>
<dbReference type="RefSeq" id="WP_175503933.1">
    <property type="nucleotide sequence ID" value="NZ_CP054840.1"/>
</dbReference>
<gene>
    <name evidence="1" type="ORF">HUK68_09235</name>
</gene>
<dbReference type="Proteomes" id="UP000509579">
    <property type="component" value="Chromosome"/>
</dbReference>
<dbReference type="KEGG" id="aant:HUK68_09235"/>
<proteinExistence type="predicted"/>
<dbReference type="EMBL" id="CP054840">
    <property type="protein sequence ID" value="QKV53056.1"/>
    <property type="molecule type" value="Genomic_DNA"/>
</dbReference>
<name>A0A6N1X5M4_9BURK</name>
<sequence>MSLPVPRQRSRASARLLLWWLVLAMLMAPALGRIHQVVHPSMWSGAAASGAHAPTASQAHGHRAATEDAHWLLALFAGHSHSDCQLHDQLNAWASGPALGQNPPAALPQELPCQLEARTASAGSAAFFDPRAPPAVAA</sequence>